<evidence type="ECO:0000256" key="5">
    <source>
        <dbReference type="ARBA" id="ARBA00016977"/>
    </source>
</evidence>
<sequence length="338" mass="38165">MRIFVTGGAGFIGSNYLLYMVNKYPTYEFINYDVLTYAGNLENLSQIEGISNYQFIKGDITNKDLVDKLLSTGFDAIVHFAAESHVDRSILEPDIFVKTNVLGTQNLLESAKKFGVKKFVHVSTDEVYGSLGETGLFTEETPLAPNSPYSASKAGSDLLVRAYHETFGLPVNITRCSNNYGPYQFPEKLIPLIIANALADKTLPVYGDGLNIRDWLYVEDHCSAIDLVLHEGVNGEVYNIGGNNERTNIHIVQTILQELGKPESLIRFVKDRPGHDRRYGIDATKITTQLGWKPVHNFETGIQKTIRWYLDNQGWWKRIQSGEYQQYFDQQYGSRLGV</sequence>
<evidence type="ECO:0000256" key="6">
    <source>
        <dbReference type="ARBA" id="ARBA00023027"/>
    </source>
</evidence>
<evidence type="ECO:0000256" key="7">
    <source>
        <dbReference type="ARBA" id="ARBA00023239"/>
    </source>
</evidence>
<evidence type="ECO:0000256" key="8">
    <source>
        <dbReference type="RuleBase" id="RU004473"/>
    </source>
</evidence>
<dbReference type="InterPro" id="IPR020904">
    <property type="entry name" value="Sc_DH/Rdtase_CS"/>
</dbReference>
<dbReference type="EC" id="4.2.1.46" evidence="4 8"/>
<evidence type="ECO:0000313" key="11">
    <source>
        <dbReference type="Proteomes" id="UP001649230"/>
    </source>
</evidence>
<name>A0ABY3SMC8_9BACL</name>
<evidence type="ECO:0000259" key="9">
    <source>
        <dbReference type="Pfam" id="PF16363"/>
    </source>
</evidence>
<dbReference type="NCBIfam" id="TIGR01181">
    <property type="entry name" value="dTDP_gluc_dehyt"/>
    <property type="match status" value="1"/>
</dbReference>
<feature type="domain" description="NAD(P)-binding" evidence="9">
    <location>
        <begin position="4"/>
        <end position="305"/>
    </location>
</feature>
<dbReference type="EMBL" id="CP090978">
    <property type="protein sequence ID" value="UJF34270.1"/>
    <property type="molecule type" value="Genomic_DNA"/>
</dbReference>
<evidence type="ECO:0000256" key="4">
    <source>
        <dbReference type="ARBA" id="ARBA00011990"/>
    </source>
</evidence>
<reference evidence="10 11" key="1">
    <citation type="journal article" date="2024" name="Int. J. Syst. Evol. Microbiol.">
        <title>Paenibacillus hexagrammi sp. nov., a novel bacterium isolated from the gut content of Hexagrammos agrammus.</title>
        <authorList>
            <person name="Jung H.K."/>
            <person name="Kim D.G."/>
            <person name="Zin H."/>
            <person name="Park J."/>
            <person name="Jung H."/>
            <person name="Kim Y.O."/>
            <person name="Kong H.J."/>
            <person name="Kim J.W."/>
            <person name="Kim Y.S."/>
        </authorList>
    </citation>
    <scope>NUCLEOTIDE SEQUENCE [LARGE SCALE GENOMIC DNA]</scope>
    <source>
        <strain evidence="10 11">YPD9-1</strain>
    </source>
</reference>
<evidence type="ECO:0000256" key="2">
    <source>
        <dbReference type="ARBA" id="ARBA00001911"/>
    </source>
</evidence>
<keyword evidence="11" id="KW-1185">Reference proteome</keyword>
<keyword evidence="7 8" id="KW-0456">Lyase</keyword>
<comment type="cofactor">
    <cofactor evidence="2 8">
        <name>NAD(+)</name>
        <dbReference type="ChEBI" id="CHEBI:57540"/>
    </cofactor>
</comment>
<comment type="catalytic activity">
    <reaction evidence="1 8">
        <text>dTDP-alpha-D-glucose = dTDP-4-dehydro-6-deoxy-alpha-D-glucose + H2O</text>
        <dbReference type="Rhea" id="RHEA:17221"/>
        <dbReference type="ChEBI" id="CHEBI:15377"/>
        <dbReference type="ChEBI" id="CHEBI:57477"/>
        <dbReference type="ChEBI" id="CHEBI:57649"/>
        <dbReference type="EC" id="4.2.1.46"/>
    </reaction>
</comment>
<evidence type="ECO:0000256" key="1">
    <source>
        <dbReference type="ARBA" id="ARBA00001539"/>
    </source>
</evidence>
<evidence type="ECO:0000256" key="3">
    <source>
        <dbReference type="ARBA" id="ARBA00008178"/>
    </source>
</evidence>
<dbReference type="Proteomes" id="UP001649230">
    <property type="component" value="Chromosome"/>
</dbReference>
<accession>A0ABY3SMC8</accession>
<evidence type="ECO:0000313" key="10">
    <source>
        <dbReference type="EMBL" id="UJF34270.1"/>
    </source>
</evidence>
<dbReference type="CDD" id="cd05246">
    <property type="entry name" value="dTDP_GD_SDR_e"/>
    <property type="match status" value="1"/>
</dbReference>
<dbReference type="Pfam" id="PF16363">
    <property type="entry name" value="GDP_Man_Dehyd"/>
    <property type="match status" value="1"/>
</dbReference>
<dbReference type="InterPro" id="IPR005888">
    <property type="entry name" value="dTDP_Gluc_deHydtase"/>
</dbReference>
<dbReference type="InterPro" id="IPR016040">
    <property type="entry name" value="NAD(P)-bd_dom"/>
</dbReference>
<dbReference type="SUPFAM" id="SSF51735">
    <property type="entry name" value="NAD(P)-binding Rossmann-fold domains"/>
    <property type="match status" value="1"/>
</dbReference>
<gene>
    <name evidence="10" type="primary">rfbB</name>
    <name evidence="10" type="ORF">L0M14_03325</name>
</gene>
<comment type="similarity">
    <text evidence="3 8">Belongs to the NAD(P)-dependent epimerase/dehydratase family. dTDP-glucose dehydratase subfamily.</text>
</comment>
<protein>
    <recommendedName>
        <fullName evidence="5 8">dTDP-glucose 4,6-dehydratase</fullName>
        <ecNumber evidence="4 8">4.2.1.46</ecNumber>
    </recommendedName>
</protein>
<dbReference type="InterPro" id="IPR036291">
    <property type="entry name" value="NAD(P)-bd_dom_sf"/>
</dbReference>
<dbReference type="PANTHER" id="PTHR43000">
    <property type="entry name" value="DTDP-D-GLUCOSE 4,6-DEHYDRATASE-RELATED"/>
    <property type="match status" value="1"/>
</dbReference>
<organism evidence="10 11">
    <name type="scientific">Paenibacillus hexagrammi</name>
    <dbReference type="NCBI Taxonomy" id="2908839"/>
    <lineage>
        <taxon>Bacteria</taxon>
        <taxon>Bacillati</taxon>
        <taxon>Bacillota</taxon>
        <taxon>Bacilli</taxon>
        <taxon>Bacillales</taxon>
        <taxon>Paenibacillaceae</taxon>
        <taxon>Paenibacillus</taxon>
    </lineage>
</organism>
<dbReference type="Gene3D" id="3.90.25.10">
    <property type="entry name" value="UDP-galactose 4-epimerase, domain 1"/>
    <property type="match status" value="1"/>
</dbReference>
<dbReference type="GO" id="GO:0008460">
    <property type="term" value="F:dTDP-glucose 4,6-dehydratase activity"/>
    <property type="evidence" value="ECO:0007669"/>
    <property type="project" value="UniProtKB-EC"/>
</dbReference>
<proteinExistence type="inferred from homology"/>
<dbReference type="PROSITE" id="PS00061">
    <property type="entry name" value="ADH_SHORT"/>
    <property type="match status" value="1"/>
</dbReference>
<dbReference type="RefSeq" id="WP_235120810.1">
    <property type="nucleotide sequence ID" value="NZ_CP090978.1"/>
</dbReference>
<keyword evidence="6" id="KW-0520">NAD</keyword>
<dbReference type="Gene3D" id="3.40.50.720">
    <property type="entry name" value="NAD(P)-binding Rossmann-like Domain"/>
    <property type="match status" value="1"/>
</dbReference>